<dbReference type="AlphaFoldDB" id="A0A2D2CXF6"/>
<evidence type="ECO:0000313" key="3">
    <source>
        <dbReference type="Proteomes" id="UP000230709"/>
    </source>
</evidence>
<dbReference type="InterPro" id="IPR011990">
    <property type="entry name" value="TPR-like_helical_dom_sf"/>
</dbReference>
<proteinExistence type="predicted"/>
<dbReference type="STRING" id="595536.GCA_000178815_04021"/>
<keyword evidence="1" id="KW-0732">Signal</keyword>
<evidence type="ECO:0000256" key="1">
    <source>
        <dbReference type="SAM" id="SignalP"/>
    </source>
</evidence>
<feature type="chain" id="PRO_5013958041" evidence="1">
    <location>
        <begin position="29"/>
        <end position="443"/>
    </location>
</feature>
<keyword evidence="3" id="KW-1185">Reference proteome</keyword>
<dbReference type="RefSeq" id="WP_003608712.1">
    <property type="nucleotide sequence ID" value="NZ_ADVE02000001.1"/>
</dbReference>
<accession>A0A2D2CXF6</accession>
<evidence type="ECO:0000313" key="2">
    <source>
        <dbReference type="EMBL" id="ATQ67441.1"/>
    </source>
</evidence>
<organism evidence="2 3">
    <name type="scientific">Methylosinus trichosporium (strain ATCC 35070 / NCIMB 11131 / UNIQEM 75 / OB3b)</name>
    <dbReference type="NCBI Taxonomy" id="595536"/>
    <lineage>
        <taxon>Bacteria</taxon>
        <taxon>Pseudomonadati</taxon>
        <taxon>Pseudomonadota</taxon>
        <taxon>Alphaproteobacteria</taxon>
        <taxon>Hyphomicrobiales</taxon>
        <taxon>Methylocystaceae</taxon>
        <taxon>Methylosinus</taxon>
    </lineage>
</organism>
<reference evidence="3" key="1">
    <citation type="submission" date="2017-10" db="EMBL/GenBank/DDBJ databases">
        <title>Completed PacBio SMRT sequence of Methylosinus trichosporium OB3b reveals presence of a third large plasmid.</title>
        <authorList>
            <person name="Charles T.C."/>
            <person name="Lynch M.D.J."/>
            <person name="Heil J.R."/>
            <person name="Cheng J."/>
        </authorList>
    </citation>
    <scope>NUCLEOTIDE SEQUENCE [LARGE SCALE GENOMIC DNA]</scope>
    <source>
        <strain evidence="3">OB3b</strain>
    </source>
</reference>
<dbReference type="SUPFAM" id="SSF48452">
    <property type="entry name" value="TPR-like"/>
    <property type="match status" value="1"/>
</dbReference>
<sequence length="443" mass="46876">MGGFQYARSGAAVVLGALAACCAPVARAQDARAEQARLAEETRLHPADYETAFRYVMVSAELRDYEAAIGALERLLAFNPNLSRARKELGLLYARLGAGETAALHLRAALESGALGPAQRAQIESVLGEALKESEPSRWSARLQAGLRSQSNGSFFPNNGLFVAGGAGIVSPLQRRADFNAFELVDVANDTDLDTQSGAQLETRVKGYATQQFHLPGYNVGVFGLSVGPRLALDPVAAPGVGVKPYVTGMTSYVGGSNYLNSGGAGVSVAAPLREDVVVEPGVEIRYLSVASTGLFPSAAALGTGGAVTASLAGLWAPRENIRLETRAAFTRANAARLSQSFDQVEGQALLRFDFDSPLAGAGKWSLAPFGRVFHSSYDAADPLLDPARARRDTGWAAGVLVEAPLTRFVGVTAAFEYARYDSNLPNFRTDNLSVWFGPVARF</sequence>
<feature type="signal peptide" evidence="1">
    <location>
        <begin position="1"/>
        <end position="28"/>
    </location>
</feature>
<dbReference type="EMBL" id="CP023737">
    <property type="protein sequence ID" value="ATQ67441.1"/>
    <property type="molecule type" value="Genomic_DNA"/>
</dbReference>
<protein>
    <submittedName>
        <fullName evidence="2">Uncharacterized protein</fullName>
    </submittedName>
</protein>
<dbReference type="KEGG" id="mtw:CQW49_05680"/>
<dbReference type="Gene3D" id="1.25.40.10">
    <property type="entry name" value="Tetratricopeptide repeat domain"/>
    <property type="match status" value="1"/>
</dbReference>
<name>A0A2D2CXF6_METT3</name>
<gene>
    <name evidence="2" type="ORF">CQW49_05680</name>
</gene>
<dbReference type="Proteomes" id="UP000230709">
    <property type="component" value="Chromosome"/>
</dbReference>